<feature type="domain" description="NigD-like N-terminal OB" evidence="2">
    <location>
        <begin position="39"/>
        <end position="105"/>
    </location>
</feature>
<dbReference type="Gene3D" id="2.60.40.2370">
    <property type="entry name" value="NigD-like, C-terminal beta sandwich domain"/>
    <property type="match status" value="1"/>
</dbReference>
<reference evidence="4 5" key="1">
    <citation type="submission" date="2018-08" db="EMBL/GenBank/DDBJ databases">
        <title>A genome reference for cultivated species of the human gut microbiota.</title>
        <authorList>
            <person name="Zou Y."/>
            <person name="Xue W."/>
            <person name="Luo G."/>
        </authorList>
    </citation>
    <scope>NUCLEOTIDE SEQUENCE [LARGE SCALE GENOMIC DNA]</scope>
    <source>
        <strain evidence="4 5">OM05-15BH</strain>
    </source>
</reference>
<name>A0A3E5BM55_9BACE</name>
<evidence type="ECO:0000256" key="1">
    <source>
        <dbReference type="SAM" id="SignalP"/>
    </source>
</evidence>
<feature type="signal peptide" evidence="1">
    <location>
        <begin position="1"/>
        <end position="23"/>
    </location>
</feature>
<dbReference type="PROSITE" id="PS51257">
    <property type="entry name" value="PROKAR_LIPOPROTEIN"/>
    <property type="match status" value="1"/>
</dbReference>
<dbReference type="InterPro" id="IPR038179">
    <property type="entry name" value="NigD-like_N_sf"/>
</dbReference>
<evidence type="ECO:0000259" key="2">
    <source>
        <dbReference type="Pfam" id="PF12667"/>
    </source>
</evidence>
<evidence type="ECO:0000259" key="3">
    <source>
        <dbReference type="Pfam" id="PF17415"/>
    </source>
</evidence>
<evidence type="ECO:0000313" key="4">
    <source>
        <dbReference type="EMBL" id="RGN38463.1"/>
    </source>
</evidence>
<proteinExistence type="predicted"/>
<keyword evidence="1" id="KW-0732">Signal</keyword>
<dbReference type="InterPro" id="IPR038143">
    <property type="entry name" value="NigD-like_C_dom_sf"/>
</dbReference>
<sequence length="234" mass="26979">MKKLRFYLVAVMLAFLTMPILQSCLDSSDSSYPDSLLAIGTLEIIEGREYFFNLDDGDKMYPSDTTYIHNYELVDGQRVFVQFLPLEEDKPGYEYNVKLIQLQNILTKDIIPLTEETVDSIGNDRINVGNLWIAGKFLNIEHQFYHSNNPDKKHMLNLVINKTSEAPAPEGDYINLEFRHNAFNDEQREPSWGVASFRLDEIADQLEGKKGLKILVNSIYDGKRTYTVELNKKK</sequence>
<dbReference type="Pfam" id="PF12667">
    <property type="entry name" value="NigD_N"/>
    <property type="match status" value="1"/>
</dbReference>
<dbReference type="InterPro" id="IPR035376">
    <property type="entry name" value="NigD_C"/>
</dbReference>
<dbReference type="Proteomes" id="UP000260983">
    <property type="component" value="Unassembled WGS sequence"/>
</dbReference>
<dbReference type="Gene3D" id="2.40.50.500">
    <property type="entry name" value="NigD-like N-terminal OB domain"/>
    <property type="match status" value="1"/>
</dbReference>
<feature type="chain" id="PRO_5017810967" description="NigD-like C-terminal beta sandwich domain-containing protein" evidence="1">
    <location>
        <begin position="24"/>
        <end position="234"/>
    </location>
</feature>
<gene>
    <name evidence="4" type="ORF">DXB65_05520</name>
</gene>
<feature type="domain" description="NigD-like C-terminal" evidence="3">
    <location>
        <begin position="110"/>
        <end position="229"/>
    </location>
</feature>
<dbReference type="AlphaFoldDB" id="A0A3E5BM55"/>
<organism evidence="4 5">
    <name type="scientific">Bacteroides oleiciplenus</name>
    <dbReference type="NCBI Taxonomy" id="626931"/>
    <lineage>
        <taxon>Bacteria</taxon>
        <taxon>Pseudomonadati</taxon>
        <taxon>Bacteroidota</taxon>
        <taxon>Bacteroidia</taxon>
        <taxon>Bacteroidales</taxon>
        <taxon>Bacteroidaceae</taxon>
        <taxon>Bacteroides</taxon>
    </lineage>
</organism>
<evidence type="ECO:0000313" key="5">
    <source>
        <dbReference type="Proteomes" id="UP000260983"/>
    </source>
</evidence>
<dbReference type="Pfam" id="PF17415">
    <property type="entry name" value="NigD_C"/>
    <property type="match status" value="1"/>
</dbReference>
<dbReference type="RefSeq" id="WP_117723696.1">
    <property type="nucleotide sequence ID" value="NZ_CAUGNI010000063.1"/>
</dbReference>
<protein>
    <recommendedName>
        <fullName evidence="6">NigD-like C-terminal beta sandwich domain-containing protein</fullName>
    </recommendedName>
</protein>
<dbReference type="EMBL" id="QSUL01000003">
    <property type="protein sequence ID" value="RGN38463.1"/>
    <property type="molecule type" value="Genomic_DNA"/>
</dbReference>
<dbReference type="InterPro" id="IPR024299">
    <property type="entry name" value="NigD-like_OB_dom"/>
</dbReference>
<evidence type="ECO:0008006" key="6">
    <source>
        <dbReference type="Google" id="ProtNLM"/>
    </source>
</evidence>
<comment type="caution">
    <text evidence="4">The sequence shown here is derived from an EMBL/GenBank/DDBJ whole genome shotgun (WGS) entry which is preliminary data.</text>
</comment>
<accession>A0A3E5BM55</accession>